<protein>
    <submittedName>
        <fullName evidence="1">Uncharacterized protein</fullName>
    </submittedName>
</protein>
<dbReference type="AlphaFoldDB" id="A0A9W6ZB51"/>
<evidence type="ECO:0000313" key="2">
    <source>
        <dbReference type="Proteomes" id="UP001165082"/>
    </source>
</evidence>
<proteinExistence type="predicted"/>
<comment type="caution">
    <text evidence="1">The sequence shown here is derived from an EMBL/GenBank/DDBJ whole genome shotgun (WGS) entry which is preliminary data.</text>
</comment>
<name>A0A9W6ZB51_9STRA</name>
<keyword evidence="2" id="KW-1185">Reference proteome</keyword>
<evidence type="ECO:0000313" key="1">
    <source>
        <dbReference type="EMBL" id="GMH47364.1"/>
    </source>
</evidence>
<dbReference type="Proteomes" id="UP001165082">
    <property type="component" value="Unassembled WGS sequence"/>
</dbReference>
<organism evidence="1 2">
    <name type="scientific">Triparma retinervis</name>
    <dbReference type="NCBI Taxonomy" id="2557542"/>
    <lineage>
        <taxon>Eukaryota</taxon>
        <taxon>Sar</taxon>
        <taxon>Stramenopiles</taxon>
        <taxon>Ochrophyta</taxon>
        <taxon>Bolidophyceae</taxon>
        <taxon>Parmales</taxon>
        <taxon>Triparmaceae</taxon>
        <taxon>Triparma</taxon>
    </lineage>
</organism>
<reference evidence="1" key="1">
    <citation type="submission" date="2022-07" db="EMBL/GenBank/DDBJ databases">
        <title>Genome analysis of Parmales, a sister group of diatoms, reveals the evolutionary specialization of diatoms from phago-mixotrophs to photoautotrophs.</title>
        <authorList>
            <person name="Ban H."/>
            <person name="Sato S."/>
            <person name="Yoshikawa S."/>
            <person name="Kazumasa Y."/>
            <person name="Nakamura Y."/>
            <person name="Ichinomiya M."/>
            <person name="Saitoh K."/>
            <person name="Sato N."/>
            <person name="Blanc-Mathieu R."/>
            <person name="Endo H."/>
            <person name="Kuwata A."/>
            <person name="Ogata H."/>
        </authorList>
    </citation>
    <scope>NUCLEOTIDE SEQUENCE</scope>
</reference>
<sequence>MSLLHLGSFTRNITQLCGRGMDWSRHSLEDGRGRVKDLKRWVKRGVETKVMKGIAAEGWEIAGGGTRGGTEELARCGKMFKEGLSNFVAEVEGKWGVEEALGFLVPFRGVVKGYCGFIEDFTSKGTAGMFGLEGVYGRVEKVMEEIEEFIVLFGEARGIGNGEREKVIMSSLLIDLSSYLGVFFYTISHSWSTGGVTCNPRLNDLQCLFEFDGHRELMESLAAEPRRRTTKAMMTPGRVARELKGVKTDGANLYEVMVGTGRRGKVKDVKVKFLEKVGESSSGGKKEEHRKEVRWRKAAAELSLLGLIKKGGGGGKDLERDALVWTK</sequence>
<dbReference type="EMBL" id="BRXZ01001835">
    <property type="protein sequence ID" value="GMH47364.1"/>
    <property type="molecule type" value="Genomic_DNA"/>
</dbReference>
<gene>
    <name evidence="1" type="ORF">TrRE_jg12686</name>
</gene>
<accession>A0A9W6ZB51</accession>
<dbReference type="OrthoDB" id="10265211at2759"/>